<feature type="binding site" evidence="5">
    <location>
        <position position="214"/>
    </location>
    <ligand>
        <name>adenosylcob(III)alamin</name>
        <dbReference type="ChEBI" id="CHEBI:18408"/>
    </ligand>
</feature>
<organism evidence="6 7">
    <name type="scientific">Ferrimonas marina</name>
    <dbReference type="NCBI Taxonomy" id="299255"/>
    <lineage>
        <taxon>Bacteria</taxon>
        <taxon>Pseudomonadati</taxon>
        <taxon>Pseudomonadota</taxon>
        <taxon>Gammaproteobacteria</taxon>
        <taxon>Alteromonadales</taxon>
        <taxon>Ferrimonadaceae</taxon>
        <taxon>Ferrimonas</taxon>
    </lineage>
</organism>
<dbReference type="PANTHER" id="PTHR39330">
    <property type="entry name" value="ETHANOLAMINE AMMONIA-LYASE LIGHT CHAIN"/>
    <property type="match status" value="1"/>
</dbReference>
<dbReference type="EC" id="4.3.1.7" evidence="5"/>
<comment type="subcellular location">
    <subcellularLocation>
        <location evidence="5">Bacterial microcompartment</location>
    </subcellularLocation>
</comment>
<dbReference type="OrthoDB" id="114248at2"/>
<evidence type="ECO:0000256" key="3">
    <source>
        <dbReference type="ARBA" id="ARBA00023285"/>
    </source>
</evidence>
<evidence type="ECO:0000313" key="7">
    <source>
        <dbReference type="Proteomes" id="UP000184268"/>
    </source>
</evidence>
<evidence type="ECO:0000256" key="2">
    <source>
        <dbReference type="ARBA" id="ARBA00023239"/>
    </source>
</evidence>
<keyword evidence="4 5" id="KW-1283">Bacterial microcompartment</keyword>
<dbReference type="Gene3D" id="3.40.50.11240">
    <property type="entry name" value="Ethanolamine ammonia-lyase light chain (EutC)"/>
    <property type="match status" value="1"/>
</dbReference>
<gene>
    <name evidence="5" type="primary">eutC</name>
    <name evidence="6" type="ORF">SAMN02745129_4130</name>
</gene>
<reference evidence="6 7" key="1">
    <citation type="submission" date="2016-11" db="EMBL/GenBank/DDBJ databases">
        <authorList>
            <person name="Jaros S."/>
            <person name="Januszkiewicz K."/>
            <person name="Wedrychowicz H."/>
        </authorList>
    </citation>
    <scope>NUCLEOTIDE SEQUENCE [LARGE SCALE GENOMIC DNA]</scope>
    <source>
        <strain evidence="6 7">DSM 16917</strain>
    </source>
</reference>
<comment type="similarity">
    <text evidence="5">Belongs to the EutC family.</text>
</comment>
<comment type="pathway">
    <text evidence="5">Amine and polyamine degradation; ethanolamine degradation.</text>
</comment>
<dbReference type="PIRSF" id="PIRSF018982">
    <property type="entry name" value="EutC"/>
    <property type="match status" value="1"/>
</dbReference>
<feature type="binding site" evidence="5">
    <location>
        <position position="185"/>
    </location>
    <ligand>
        <name>adenosylcob(III)alamin</name>
        <dbReference type="ChEBI" id="CHEBI:18408"/>
    </ligand>
</feature>
<keyword evidence="3 5" id="KW-0170">Cobalt</keyword>
<dbReference type="NCBIfam" id="NF003971">
    <property type="entry name" value="PRK05465.1"/>
    <property type="match status" value="1"/>
</dbReference>
<sequence>MGQPDPWHGLRRYTDARVGQGRAGVSQTTREWLAFQLDHARARDAIWQAVDFAPLQQRIEALVDGPGCCQLSSACADRASYLQRPDLGRQLSSASGQQLEQLAKQHKDATESPFDLAIVVADGLSAKAIECNAWPMLQHLLSQLQADAQSWHLAPISLVQQGRVAVGDEIGQRLQADAVLLLVGERPGLSSPDSLGLYLTWHPRVGCTDERRNCISNVRPQGLDYRQAALRALYLLSEARRRRLSGVELKEQAEQAAPQALGSNFLLAGKTKS</sequence>
<evidence type="ECO:0000256" key="5">
    <source>
        <dbReference type="HAMAP-Rule" id="MF_00601"/>
    </source>
</evidence>
<dbReference type="GO" id="GO:0006520">
    <property type="term" value="P:amino acid metabolic process"/>
    <property type="evidence" value="ECO:0007669"/>
    <property type="project" value="InterPro"/>
</dbReference>
<dbReference type="Proteomes" id="UP000184268">
    <property type="component" value="Unassembled WGS sequence"/>
</dbReference>
<dbReference type="GO" id="GO:0046336">
    <property type="term" value="P:ethanolamine catabolic process"/>
    <property type="evidence" value="ECO:0007669"/>
    <property type="project" value="UniProtKB-UniRule"/>
</dbReference>
<evidence type="ECO:0000313" key="6">
    <source>
        <dbReference type="EMBL" id="SHI10207.1"/>
    </source>
</evidence>
<dbReference type="GO" id="GO:0031419">
    <property type="term" value="F:cobalamin binding"/>
    <property type="evidence" value="ECO:0007669"/>
    <property type="project" value="UniProtKB-UniRule"/>
</dbReference>
<proteinExistence type="inferred from homology"/>
<keyword evidence="7" id="KW-1185">Reference proteome</keyword>
<protein>
    <recommendedName>
        <fullName evidence="5">Ethanolamine ammonia-lyase small subunit</fullName>
        <shortName evidence="5">EAL small subunit</shortName>
        <ecNumber evidence="5">4.3.1.7</ecNumber>
    </recommendedName>
</protein>
<dbReference type="PANTHER" id="PTHR39330:SF1">
    <property type="entry name" value="ETHANOLAMINE AMMONIA-LYASE SMALL SUBUNIT"/>
    <property type="match status" value="1"/>
</dbReference>
<dbReference type="InterPro" id="IPR042251">
    <property type="entry name" value="EutC_C"/>
</dbReference>
<dbReference type="UniPathway" id="UPA00560"/>
<dbReference type="InterPro" id="IPR009246">
    <property type="entry name" value="EutC"/>
</dbReference>
<keyword evidence="2 5" id="KW-0456">Lyase</keyword>
<dbReference type="Gene3D" id="1.10.30.40">
    <property type="entry name" value="Ethanolamine ammonia-lyase light chain (EutC), N-terminal domain"/>
    <property type="match status" value="1"/>
</dbReference>
<dbReference type="InterPro" id="IPR042255">
    <property type="entry name" value="EutC_N"/>
</dbReference>
<dbReference type="Pfam" id="PF05985">
    <property type="entry name" value="EutC"/>
    <property type="match status" value="1"/>
</dbReference>
<comment type="function">
    <text evidence="5">Catalyzes the deamination of various vicinal amino-alcohols to oxo compounds. Allows this organism to utilize ethanolamine as the sole source of nitrogen and carbon in the presence of external vitamin B12.</text>
</comment>
<evidence type="ECO:0000256" key="1">
    <source>
        <dbReference type="ARBA" id="ARBA00022628"/>
    </source>
</evidence>
<accession>A0A1M5YDV0</accession>
<name>A0A1M5YDV0_9GAMM</name>
<evidence type="ECO:0000256" key="4">
    <source>
        <dbReference type="ARBA" id="ARBA00024446"/>
    </source>
</evidence>
<dbReference type="GO" id="GO:0031471">
    <property type="term" value="C:ethanolamine degradation polyhedral organelle"/>
    <property type="evidence" value="ECO:0007669"/>
    <property type="project" value="UniProtKB-UniRule"/>
</dbReference>
<comment type="subunit">
    <text evidence="5">The basic unit is a heterodimer which dimerizes to form tetramers. The heterotetramers trimerize; 6 large subunits form a core ring with 6 small subunits projecting outwards.</text>
</comment>
<dbReference type="STRING" id="299255.SAMN02745129_4130"/>
<keyword evidence="1 5" id="KW-0846">Cobalamin</keyword>
<dbReference type="EMBL" id="FQXG01000007">
    <property type="protein sequence ID" value="SHI10207.1"/>
    <property type="molecule type" value="Genomic_DNA"/>
</dbReference>
<feature type="binding site" evidence="5">
    <location>
        <position position="164"/>
    </location>
    <ligand>
        <name>adenosylcob(III)alamin</name>
        <dbReference type="ChEBI" id="CHEBI:18408"/>
    </ligand>
</feature>
<dbReference type="GO" id="GO:0009350">
    <property type="term" value="C:ethanolamine ammonia-lyase complex"/>
    <property type="evidence" value="ECO:0007669"/>
    <property type="project" value="UniProtKB-UniRule"/>
</dbReference>
<dbReference type="HAMAP" id="MF_00601">
    <property type="entry name" value="EutC"/>
    <property type="match status" value="1"/>
</dbReference>
<comment type="cofactor">
    <cofactor evidence="5">
        <name>adenosylcob(III)alamin</name>
        <dbReference type="ChEBI" id="CHEBI:18408"/>
    </cofactor>
    <text evidence="5">Binds between the large and small subunits.</text>
</comment>
<comment type="catalytic activity">
    <reaction evidence="5">
        <text>ethanolamine = acetaldehyde + NH4(+)</text>
        <dbReference type="Rhea" id="RHEA:15313"/>
        <dbReference type="ChEBI" id="CHEBI:15343"/>
        <dbReference type="ChEBI" id="CHEBI:28938"/>
        <dbReference type="ChEBI" id="CHEBI:57603"/>
        <dbReference type="EC" id="4.3.1.7"/>
    </reaction>
</comment>
<dbReference type="GO" id="GO:0008851">
    <property type="term" value="F:ethanolamine ammonia-lyase activity"/>
    <property type="evidence" value="ECO:0007669"/>
    <property type="project" value="UniProtKB-UniRule"/>
</dbReference>
<dbReference type="AlphaFoldDB" id="A0A1M5YDV0"/>